<reference evidence="1 2" key="1">
    <citation type="submission" date="2020-01" db="EMBL/GenBank/DDBJ databases">
        <title>Identification and distribution of gene clusters putatively required for synthesis of sphingolipid metabolism inhibitors in phylogenetically diverse species of the filamentous fungus Fusarium.</title>
        <authorList>
            <person name="Kim H.-S."/>
            <person name="Busman M."/>
            <person name="Brown D.W."/>
            <person name="Divon H."/>
            <person name="Uhlig S."/>
            <person name="Proctor R.H."/>
        </authorList>
    </citation>
    <scope>NUCLEOTIDE SEQUENCE [LARGE SCALE GENOMIC DNA]</scope>
    <source>
        <strain evidence="1 2">NRRL 20459</strain>
    </source>
</reference>
<keyword evidence="2" id="KW-1185">Reference proteome</keyword>
<name>A0A8H4P308_9HYPO</name>
<accession>A0A8H4P308</accession>
<dbReference type="AlphaFoldDB" id="A0A8H4P308"/>
<evidence type="ECO:0000313" key="1">
    <source>
        <dbReference type="EMBL" id="KAF4460649.1"/>
    </source>
</evidence>
<comment type="caution">
    <text evidence="1">The sequence shown here is derived from an EMBL/GenBank/DDBJ whole genome shotgun (WGS) entry which is preliminary data.</text>
</comment>
<dbReference type="PANTHER" id="PTHR38797">
    <property type="entry name" value="NUCLEAR PORE COMPLEX PROTEIN NUP85-RELATED"/>
    <property type="match status" value="1"/>
</dbReference>
<proteinExistence type="predicted"/>
<dbReference type="PANTHER" id="PTHR38797:SF4">
    <property type="entry name" value="NUCLEAR PORE COMPLEX PROTEIN NUP85"/>
    <property type="match status" value="1"/>
</dbReference>
<protein>
    <submittedName>
        <fullName evidence="1">Uncharacterized protein</fullName>
    </submittedName>
</protein>
<dbReference type="EMBL" id="JAADYS010001898">
    <property type="protein sequence ID" value="KAF4460649.1"/>
    <property type="molecule type" value="Genomic_DNA"/>
</dbReference>
<sequence>MADKVSTLLGDNAISAQEAAQKLADPSRAAFEKDGDLSKVEEELDGLWSAILTKAEQTPHDQQDDLVDLMRAIKNMPQPVHEGKKFEIWDEEQRWDQLPLFGAKARERLDIAQEKPGEGFVNLSAFFARLTASDVDDLSLFAIWVFREALEDPAEDEIAQKTPPKLLKAVAVWLIYATEILAKFSEEKKQFDGKIAKPGASFSVLKDEPGWRGFCPDRWNVWKTRLASLKKTESLADAKSLIDQALDGTSKIEKA</sequence>
<dbReference type="Proteomes" id="UP000554235">
    <property type="component" value="Unassembled WGS sequence"/>
</dbReference>
<dbReference type="InterPro" id="IPR022085">
    <property type="entry name" value="OpdG"/>
</dbReference>
<organism evidence="1 2">
    <name type="scientific">Fusarium albosuccineum</name>
    <dbReference type="NCBI Taxonomy" id="1237068"/>
    <lineage>
        <taxon>Eukaryota</taxon>
        <taxon>Fungi</taxon>
        <taxon>Dikarya</taxon>
        <taxon>Ascomycota</taxon>
        <taxon>Pezizomycotina</taxon>
        <taxon>Sordariomycetes</taxon>
        <taxon>Hypocreomycetidae</taxon>
        <taxon>Hypocreales</taxon>
        <taxon>Nectriaceae</taxon>
        <taxon>Fusarium</taxon>
        <taxon>Fusarium decemcellulare species complex</taxon>
    </lineage>
</organism>
<dbReference type="InterPro" id="IPR053204">
    <property type="entry name" value="Oxopyrrolidines_Biosynth-assoc"/>
</dbReference>
<dbReference type="OrthoDB" id="3350591at2759"/>
<evidence type="ECO:0000313" key="2">
    <source>
        <dbReference type="Proteomes" id="UP000554235"/>
    </source>
</evidence>
<gene>
    <name evidence="1" type="ORF">FALBO_12569</name>
</gene>
<dbReference type="Pfam" id="PF12311">
    <property type="entry name" value="DUF3632"/>
    <property type="match status" value="1"/>
</dbReference>